<keyword evidence="2" id="KW-0862">Zinc</keyword>
<dbReference type="GO" id="GO:0051246">
    <property type="term" value="P:regulation of protein metabolic process"/>
    <property type="evidence" value="ECO:0007669"/>
    <property type="project" value="UniProtKB-ARBA"/>
</dbReference>
<organism evidence="7 8">
    <name type="scientific">Clytia hemisphaerica</name>
    <dbReference type="NCBI Taxonomy" id="252671"/>
    <lineage>
        <taxon>Eukaryota</taxon>
        <taxon>Metazoa</taxon>
        <taxon>Cnidaria</taxon>
        <taxon>Hydrozoa</taxon>
        <taxon>Hydroidolina</taxon>
        <taxon>Leptothecata</taxon>
        <taxon>Obeliida</taxon>
        <taxon>Clytiidae</taxon>
        <taxon>Clytia</taxon>
    </lineage>
</organism>
<dbReference type="PANTHER" id="PTHR13198">
    <property type="entry name" value="RING FINGER PROTEIN 25"/>
    <property type="match status" value="1"/>
</dbReference>
<keyword evidence="1 3" id="KW-0479">Metal-binding</keyword>
<feature type="domain" description="RING-type" evidence="5">
    <location>
        <begin position="122"/>
        <end position="166"/>
    </location>
</feature>
<accession>A0A7M5XGZ1</accession>
<dbReference type="Proteomes" id="UP000594262">
    <property type="component" value="Unplaced"/>
</dbReference>
<evidence type="ECO:0000256" key="1">
    <source>
        <dbReference type="ARBA" id="ARBA00022771"/>
    </source>
</evidence>
<evidence type="ECO:0000259" key="6">
    <source>
        <dbReference type="PROSITE" id="PS50908"/>
    </source>
</evidence>
<feature type="compositionally biased region" description="Polar residues" evidence="4">
    <location>
        <begin position="254"/>
        <end position="271"/>
    </location>
</feature>
<evidence type="ECO:0000256" key="2">
    <source>
        <dbReference type="ARBA" id="ARBA00022833"/>
    </source>
</evidence>
<protein>
    <submittedName>
        <fullName evidence="7">Uncharacterized protein</fullName>
    </submittedName>
</protein>
<dbReference type="CDD" id="cd23818">
    <property type="entry name" value="RWD_RNF25"/>
    <property type="match status" value="1"/>
</dbReference>
<name>A0A7M5XGZ1_9CNID</name>
<dbReference type="SMART" id="SM00591">
    <property type="entry name" value="RWD"/>
    <property type="match status" value="1"/>
</dbReference>
<dbReference type="InterPro" id="IPR039133">
    <property type="entry name" value="RNF25"/>
</dbReference>
<feature type="compositionally biased region" description="Polar residues" evidence="4">
    <location>
        <begin position="323"/>
        <end position="334"/>
    </location>
</feature>
<dbReference type="Pfam" id="PF05773">
    <property type="entry name" value="RWD"/>
    <property type="match status" value="1"/>
</dbReference>
<keyword evidence="1 3" id="KW-0863">Zinc-finger</keyword>
<proteinExistence type="predicted"/>
<feature type="compositionally biased region" description="Basic and acidic residues" evidence="4">
    <location>
        <begin position="451"/>
        <end position="460"/>
    </location>
</feature>
<evidence type="ECO:0000256" key="3">
    <source>
        <dbReference type="PROSITE-ProRule" id="PRU00175"/>
    </source>
</evidence>
<dbReference type="PROSITE" id="PS50908">
    <property type="entry name" value="RWD"/>
    <property type="match status" value="1"/>
</dbReference>
<dbReference type="Pfam" id="PF13639">
    <property type="entry name" value="zf-RING_2"/>
    <property type="match status" value="1"/>
</dbReference>
<dbReference type="GO" id="GO:0010468">
    <property type="term" value="P:regulation of gene expression"/>
    <property type="evidence" value="ECO:0007669"/>
    <property type="project" value="UniProtKB-ARBA"/>
</dbReference>
<feature type="compositionally biased region" description="Basic and acidic residues" evidence="4">
    <location>
        <begin position="348"/>
        <end position="381"/>
    </location>
</feature>
<evidence type="ECO:0000313" key="8">
    <source>
        <dbReference type="Proteomes" id="UP000594262"/>
    </source>
</evidence>
<dbReference type="GO" id="GO:0009893">
    <property type="term" value="P:positive regulation of metabolic process"/>
    <property type="evidence" value="ECO:0007669"/>
    <property type="project" value="UniProtKB-ARBA"/>
</dbReference>
<keyword evidence="8" id="KW-1185">Reference proteome</keyword>
<dbReference type="RefSeq" id="XP_066918752.1">
    <property type="nucleotide sequence ID" value="XM_067062651.1"/>
</dbReference>
<dbReference type="Gene3D" id="3.30.40.10">
    <property type="entry name" value="Zinc/RING finger domain, C3HC4 (zinc finger)"/>
    <property type="match status" value="1"/>
</dbReference>
<feature type="compositionally biased region" description="Basic and acidic residues" evidence="4">
    <location>
        <begin position="283"/>
        <end position="303"/>
    </location>
</feature>
<dbReference type="GO" id="GO:0016567">
    <property type="term" value="P:protein ubiquitination"/>
    <property type="evidence" value="ECO:0007669"/>
    <property type="project" value="TreeGrafter"/>
</dbReference>
<dbReference type="EnsemblMetazoa" id="CLYHEMT022790.1">
    <property type="protein sequence ID" value="CLYHEMP022790.1"/>
    <property type="gene ID" value="CLYHEMG022790"/>
</dbReference>
<sequence length="541" mass="60742">MNFNSQFDEELEALEAIYMDDLIINIDELATLQMTLHPATADDDDKKFVCLTLICTVTKQYPENKPSFDLKNPRGLSDAHLASIKENLEALAGQKIGEMMLYDLLEYARGSLTDNNHPSCVCPICLEYFKEEESFFRTECYHYFHFPCIQGYVKSVTEKHICPVCRLEINDKDVETILNNNSKLSIDFESDKETSYTNTHEYKKWLAQCKVMYDKQKQNGGIIDLDYERNKYLIPSAPTPVPSNELENEDQSTELESQANTLFEHANNVSTEPKKPKNKNKQGKYDQGKTRQKESRSVKESSHSKPNKSYQKQHKTGGDRNVQPVNNPKASSNGPDERPSSSKAKSKLPKEKNEKQQTQKATNNEESKPRKNTEGKDDSPKPKPSKSVSEKEKDKGVKSIPQRPKDSTRPPSKNHGTGIPRDVDQASSSGLDKENTATSSKSKKKRHKKKTETQHPHKAEGTNISSAGDHQKTGSKKPSKVGWANVPANTSSNDDKDFPSLGGTKDTPTDRGKATVTGRCEPKPPPGFERKVRPPPGFKPI</sequence>
<dbReference type="InterPro" id="IPR001841">
    <property type="entry name" value="Znf_RING"/>
</dbReference>
<feature type="compositionally biased region" description="Basic residues" evidence="4">
    <location>
        <begin position="441"/>
        <end position="450"/>
    </location>
</feature>
<evidence type="ECO:0000259" key="5">
    <source>
        <dbReference type="PROSITE" id="PS50089"/>
    </source>
</evidence>
<dbReference type="GeneID" id="136806080"/>
<dbReference type="FunFam" id="3.10.110.10:FF:000050">
    <property type="entry name" value="eIF-2-alpha kinase GCN2"/>
    <property type="match status" value="1"/>
</dbReference>
<dbReference type="SUPFAM" id="SSF54495">
    <property type="entry name" value="UBC-like"/>
    <property type="match status" value="1"/>
</dbReference>
<dbReference type="AlphaFoldDB" id="A0A7M5XGZ1"/>
<feature type="domain" description="RWD" evidence="6">
    <location>
        <begin position="9"/>
        <end position="115"/>
    </location>
</feature>
<dbReference type="InterPro" id="IPR006575">
    <property type="entry name" value="RWD_dom"/>
</dbReference>
<dbReference type="PROSITE" id="PS50089">
    <property type="entry name" value="ZF_RING_2"/>
    <property type="match status" value="1"/>
</dbReference>
<dbReference type="GO" id="GO:0033554">
    <property type="term" value="P:cellular response to stress"/>
    <property type="evidence" value="ECO:0007669"/>
    <property type="project" value="UniProtKB-ARBA"/>
</dbReference>
<feature type="compositionally biased region" description="Basic and acidic residues" evidence="4">
    <location>
        <begin position="388"/>
        <end position="408"/>
    </location>
</feature>
<dbReference type="GO" id="GO:0005634">
    <property type="term" value="C:nucleus"/>
    <property type="evidence" value="ECO:0007669"/>
    <property type="project" value="TreeGrafter"/>
</dbReference>
<dbReference type="InterPro" id="IPR016135">
    <property type="entry name" value="UBQ-conjugating_enzyme/RWD"/>
</dbReference>
<dbReference type="InterPro" id="IPR013083">
    <property type="entry name" value="Znf_RING/FYVE/PHD"/>
</dbReference>
<feature type="region of interest" description="Disordered" evidence="4">
    <location>
        <begin position="234"/>
        <end position="541"/>
    </location>
</feature>
<dbReference type="PANTHER" id="PTHR13198:SF4">
    <property type="entry name" value="E3 UBIQUITIN-PROTEIN LIGASE RNF25"/>
    <property type="match status" value="1"/>
</dbReference>
<dbReference type="SMART" id="SM00184">
    <property type="entry name" value="RING"/>
    <property type="match status" value="1"/>
</dbReference>
<dbReference type="GO" id="GO:0008270">
    <property type="term" value="F:zinc ion binding"/>
    <property type="evidence" value="ECO:0007669"/>
    <property type="project" value="UniProtKB-KW"/>
</dbReference>
<dbReference type="SUPFAM" id="SSF57850">
    <property type="entry name" value="RING/U-box"/>
    <property type="match status" value="1"/>
</dbReference>
<dbReference type="OrthoDB" id="432311at2759"/>
<dbReference type="Gene3D" id="3.10.110.10">
    <property type="entry name" value="Ubiquitin Conjugating Enzyme"/>
    <property type="match status" value="1"/>
</dbReference>
<evidence type="ECO:0000313" key="7">
    <source>
        <dbReference type="EnsemblMetazoa" id="CLYHEMP022790.1"/>
    </source>
</evidence>
<evidence type="ECO:0000256" key="4">
    <source>
        <dbReference type="SAM" id="MobiDB-lite"/>
    </source>
</evidence>
<reference evidence="7" key="1">
    <citation type="submission" date="2021-01" db="UniProtKB">
        <authorList>
            <consortium name="EnsemblMetazoa"/>
        </authorList>
    </citation>
    <scope>IDENTIFICATION</scope>
</reference>
<dbReference type="GO" id="GO:0061630">
    <property type="term" value="F:ubiquitin protein ligase activity"/>
    <property type="evidence" value="ECO:0007669"/>
    <property type="project" value="InterPro"/>
</dbReference>